<dbReference type="STRING" id="926559.JoomaDRAFT_3407"/>
<feature type="transmembrane region" description="Helical" evidence="1">
    <location>
        <begin position="236"/>
        <end position="259"/>
    </location>
</feature>
<evidence type="ECO:0000259" key="2">
    <source>
        <dbReference type="Pfam" id="PF02517"/>
    </source>
</evidence>
<evidence type="ECO:0000256" key="1">
    <source>
        <dbReference type="SAM" id="Phobius"/>
    </source>
</evidence>
<dbReference type="EMBL" id="JH651379">
    <property type="protein sequence ID" value="EIJ40349.1"/>
    <property type="molecule type" value="Genomic_DNA"/>
</dbReference>
<dbReference type="GO" id="GO:0006508">
    <property type="term" value="P:proteolysis"/>
    <property type="evidence" value="ECO:0007669"/>
    <property type="project" value="UniProtKB-KW"/>
</dbReference>
<dbReference type="eggNOG" id="COG1266">
    <property type="taxonomic scope" value="Bacteria"/>
</dbReference>
<keyword evidence="1" id="KW-0472">Membrane</keyword>
<name>I3C9Q6_9FLAO</name>
<organism evidence="3 4">
    <name type="scientific">Galbibacter orientalis DSM 19592</name>
    <dbReference type="NCBI Taxonomy" id="926559"/>
    <lineage>
        <taxon>Bacteria</taxon>
        <taxon>Pseudomonadati</taxon>
        <taxon>Bacteroidota</taxon>
        <taxon>Flavobacteriia</taxon>
        <taxon>Flavobacteriales</taxon>
        <taxon>Flavobacteriaceae</taxon>
        <taxon>Galbibacter</taxon>
    </lineage>
</organism>
<dbReference type="OrthoDB" id="2806188at2"/>
<keyword evidence="1" id="KW-1133">Transmembrane helix</keyword>
<feature type="transmembrane region" description="Helical" evidence="1">
    <location>
        <begin position="64"/>
        <end position="84"/>
    </location>
</feature>
<feature type="transmembrane region" description="Helical" evidence="1">
    <location>
        <begin position="176"/>
        <end position="196"/>
    </location>
</feature>
<dbReference type="GO" id="GO:0080120">
    <property type="term" value="P:CAAX-box protein maturation"/>
    <property type="evidence" value="ECO:0007669"/>
    <property type="project" value="UniProtKB-ARBA"/>
</dbReference>
<dbReference type="GO" id="GO:0004175">
    <property type="term" value="F:endopeptidase activity"/>
    <property type="evidence" value="ECO:0007669"/>
    <property type="project" value="UniProtKB-ARBA"/>
</dbReference>
<dbReference type="InterPro" id="IPR003675">
    <property type="entry name" value="Rce1/LyrA-like_dom"/>
</dbReference>
<keyword evidence="3" id="KW-0645">Protease</keyword>
<feature type="transmembrane region" description="Helical" evidence="1">
    <location>
        <begin position="109"/>
        <end position="129"/>
    </location>
</feature>
<evidence type="ECO:0000313" key="4">
    <source>
        <dbReference type="Proteomes" id="UP000004690"/>
    </source>
</evidence>
<feature type="transmembrane region" description="Helical" evidence="1">
    <location>
        <begin position="135"/>
        <end position="155"/>
    </location>
</feature>
<feature type="transmembrane region" description="Helical" evidence="1">
    <location>
        <begin position="17"/>
        <end position="41"/>
    </location>
</feature>
<dbReference type="Proteomes" id="UP000004690">
    <property type="component" value="Unassembled WGS sequence"/>
</dbReference>
<dbReference type="Pfam" id="PF02517">
    <property type="entry name" value="Rce1-like"/>
    <property type="match status" value="1"/>
</dbReference>
<dbReference type="PANTHER" id="PTHR39430:SF1">
    <property type="entry name" value="PROTEASE"/>
    <property type="match status" value="1"/>
</dbReference>
<feature type="transmembrane region" description="Helical" evidence="1">
    <location>
        <begin position="271"/>
        <end position="290"/>
    </location>
</feature>
<gene>
    <name evidence="3" type="ORF">JoomaDRAFT_3407</name>
</gene>
<feature type="transmembrane region" description="Helical" evidence="1">
    <location>
        <begin position="208"/>
        <end position="224"/>
    </location>
</feature>
<dbReference type="PANTHER" id="PTHR39430">
    <property type="entry name" value="MEMBRANE-ASSOCIATED PROTEASE-RELATED"/>
    <property type="match status" value="1"/>
</dbReference>
<proteinExistence type="predicted"/>
<dbReference type="AlphaFoldDB" id="I3C9Q6"/>
<keyword evidence="3" id="KW-0378">Hydrolase</keyword>
<feature type="domain" description="CAAX prenyl protease 2/Lysostaphin resistance protein A-like" evidence="2">
    <location>
        <begin position="142"/>
        <end position="241"/>
    </location>
</feature>
<keyword evidence="4" id="KW-1185">Reference proteome</keyword>
<protein>
    <submittedName>
        <fullName evidence="3">Putative metal-dependent membrane protease</fullName>
    </submittedName>
</protein>
<sequence>MKYIEQVFKYKHEFWRYLLGSIVIIFVSQIMQIPFVLAVLYKEGVSVLESGDGYKLLSVLEPNLNLFLLMLPFAVCLPLLFLWVKKFHEQSIISLTTARKKIDWKRVKFSFLLWAGITAVLVIIDIQLAPENYEYNFKLVPFVILFLIGVIMIPIQTSLEEYIFRGYLMQGFGALFLNKWAPLLLTSFIFGGLHAFNPEVAKLGYEIMVYYIGTGLFLGILTLMDDGMELSLGFHAANNLITALLVTADWTAFRTHSIYKDVSNPELGWDIYIPVLVVFPTLLFIFSKVYKWSDWKEKLTGKITAPMVVEKISETNPL</sequence>
<dbReference type="HOGENOM" id="CLU_052492_2_0_10"/>
<reference evidence="3 4" key="1">
    <citation type="submission" date="2012-02" db="EMBL/GenBank/DDBJ databases">
        <title>Improved High-Quality Draft genome of Joostella marina DSM 19592.</title>
        <authorList>
            <consortium name="US DOE Joint Genome Institute (JGI-PGF)"/>
            <person name="Lucas S."/>
            <person name="Copeland A."/>
            <person name="Lapidus A."/>
            <person name="Bruce D."/>
            <person name="Goodwin L."/>
            <person name="Pitluck S."/>
            <person name="Peters L."/>
            <person name="Chertkov O."/>
            <person name="Ovchinnikova G."/>
            <person name="Kyrpides N."/>
            <person name="Mavromatis K."/>
            <person name="Detter J.C."/>
            <person name="Han C."/>
            <person name="Land M."/>
            <person name="Hauser L."/>
            <person name="Markowitz V."/>
            <person name="Cheng J.-F."/>
            <person name="Hugenholtz P."/>
            <person name="Woyke T."/>
            <person name="Wu D."/>
            <person name="Tindall B."/>
            <person name="Brambilla E."/>
            <person name="Klenk H.-P."/>
            <person name="Eisen J.A."/>
        </authorList>
    </citation>
    <scope>NUCLEOTIDE SEQUENCE [LARGE SCALE GENOMIC DNA]</scope>
    <source>
        <strain evidence="3 4">DSM 19592</strain>
    </source>
</reference>
<dbReference type="RefSeq" id="WP_008614593.1">
    <property type="nucleotide sequence ID" value="NZ_JH651379.1"/>
</dbReference>
<keyword evidence="1" id="KW-0812">Transmembrane</keyword>
<accession>I3C9Q6</accession>
<evidence type="ECO:0000313" key="3">
    <source>
        <dbReference type="EMBL" id="EIJ40349.1"/>
    </source>
</evidence>